<sequence>MGDSAVSLREQRTRETERALRRRARELTAERGFSGFTVEELCADVHVSRRTFFNYYASKENAVLGFSTRSDTTDAETAFVESRGDLLDDLTTLLIARSEAREMELTEIRSVRAALEKAPELHQTFIAHILEAQRADRILIARRQGWPEDDVRAAVAVELIGALIRPCVDEFFGRDATVPFVDLFRHRLAVARSLLDSPS</sequence>
<dbReference type="EMBL" id="JAWJYN010000001">
    <property type="protein sequence ID" value="MDZ8160343.1"/>
    <property type="molecule type" value="Genomic_DNA"/>
</dbReference>
<protein>
    <submittedName>
        <fullName evidence="4">TetR family transcriptional regulator</fullName>
    </submittedName>
</protein>
<name>A0ABU5N2Q0_9MICO</name>
<evidence type="ECO:0000259" key="3">
    <source>
        <dbReference type="PROSITE" id="PS50977"/>
    </source>
</evidence>
<accession>A0ABU5N2Q0</accession>
<dbReference type="Gene3D" id="1.10.357.10">
    <property type="entry name" value="Tetracycline Repressor, domain 2"/>
    <property type="match status" value="1"/>
</dbReference>
<evidence type="ECO:0000313" key="4">
    <source>
        <dbReference type="EMBL" id="MDZ8160343.1"/>
    </source>
</evidence>
<dbReference type="InterPro" id="IPR009057">
    <property type="entry name" value="Homeodomain-like_sf"/>
</dbReference>
<feature type="DNA-binding region" description="H-T-H motif" evidence="2">
    <location>
        <begin position="37"/>
        <end position="56"/>
    </location>
</feature>
<keyword evidence="1 2" id="KW-0238">DNA-binding</keyword>
<feature type="domain" description="HTH tetR-type" evidence="3">
    <location>
        <begin position="14"/>
        <end position="74"/>
    </location>
</feature>
<evidence type="ECO:0000256" key="2">
    <source>
        <dbReference type="PROSITE-ProRule" id="PRU00335"/>
    </source>
</evidence>
<organism evidence="4 5">
    <name type="scientific">Microbacterium aquimaris</name>
    <dbReference type="NCBI Taxonomy" id="459816"/>
    <lineage>
        <taxon>Bacteria</taxon>
        <taxon>Bacillati</taxon>
        <taxon>Actinomycetota</taxon>
        <taxon>Actinomycetes</taxon>
        <taxon>Micrococcales</taxon>
        <taxon>Microbacteriaceae</taxon>
        <taxon>Microbacterium</taxon>
    </lineage>
</organism>
<dbReference type="Proteomes" id="UP001291912">
    <property type="component" value="Unassembled WGS sequence"/>
</dbReference>
<gene>
    <name evidence="4" type="ORF">R2Q92_00730</name>
</gene>
<evidence type="ECO:0000313" key="5">
    <source>
        <dbReference type="Proteomes" id="UP001291912"/>
    </source>
</evidence>
<keyword evidence="5" id="KW-1185">Reference proteome</keyword>
<dbReference type="InterPro" id="IPR001647">
    <property type="entry name" value="HTH_TetR"/>
</dbReference>
<dbReference type="RefSeq" id="WP_194423077.1">
    <property type="nucleotide sequence ID" value="NZ_BAAAPT010000001.1"/>
</dbReference>
<reference evidence="4 5" key="1">
    <citation type="submission" date="2023-10" db="EMBL/GenBank/DDBJ databases">
        <title>Microbacterium xanthum sp. nov., isolated from seaweed.</title>
        <authorList>
            <person name="Lee S.D."/>
        </authorList>
    </citation>
    <scope>NUCLEOTIDE SEQUENCE [LARGE SCALE GENOMIC DNA]</scope>
    <source>
        <strain evidence="4 5">KCTC 19124</strain>
    </source>
</reference>
<evidence type="ECO:0000256" key="1">
    <source>
        <dbReference type="ARBA" id="ARBA00023125"/>
    </source>
</evidence>
<proteinExistence type="predicted"/>
<dbReference type="SUPFAM" id="SSF46689">
    <property type="entry name" value="Homeodomain-like"/>
    <property type="match status" value="1"/>
</dbReference>
<dbReference type="Pfam" id="PF00440">
    <property type="entry name" value="TetR_N"/>
    <property type="match status" value="1"/>
</dbReference>
<comment type="caution">
    <text evidence="4">The sequence shown here is derived from an EMBL/GenBank/DDBJ whole genome shotgun (WGS) entry which is preliminary data.</text>
</comment>
<dbReference type="PROSITE" id="PS50977">
    <property type="entry name" value="HTH_TETR_2"/>
    <property type="match status" value="1"/>
</dbReference>